<accession>A0A0F5LLS9</accession>
<dbReference type="GO" id="GO:0016740">
    <property type="term" value="F:transferase activity"/>
    <property type="evidence" value="ECO:0007669"/>
    <property type="project" value="UniProtKB-KW"/>
</dbReference>
<name>A0A0F5LLS9_9HYPH</name>
<dbReference type="Proteomes" id="UP000033514">
    <property type="component" value="Unassembled WGS sequence"/>
</dbReference>
<gene>
    <name evidence="3" type="ORF">VW35_00290</name>
</gene>
<dbReference type="InterPro" id="IPR041698">
    <property type="entry name" value="Methyltransf_25"/>
</dbReference>
<proteinExistence type="predicted"/>
<dbReference type="AlphaFoldDB" id="A0A0F5LLS9"/>
<protein>
    <recommendedName>
        <fullName evidence="2">Methyltransferase domain-containing protein</fullName>
    </recommendedName>
</protein>
<dbReference type="STRING" id="361041.VW35_00290"/>
<evidence type="ECO:0000256" key="1">
    <source>
        <dbReference type="ARBA" id="ARBA00022679"/>
    </source>
</evidence>
<keyword evidence="4" id="KW-1185">Reference proteome</keyword>
<sequence length="197" mass="21394">MKSYWDEEASVYDDAPDHGLSDPGIRDRWASLLRELLPSAGRVLDIGCGTGSLSVLAAEQGHEVLGLDSSSEMLRRAKQKAASANLKIDFIQGDAGAPPTSLGSFDAILGRHILWAVPDRATTLRRWAELLVDSGRLVMIEGFWSTGVGLRKKHVLSALPPNMLALRSFSISGERALWGRAVTDERFVVLAVRSGDQ</sequence>
<dbReference type="Pfam" id="PF13649">
    <property type="entry name" value="Methyltransf_25"/>
    <property type="match status" value="1"/>
</dbReference>
<dbReference type="SUPFAM" id="SSF53335">
    <property type="entry name" value="S-adenosyl-L-methionine-dependent methyltransferases"/>
    <property type="match status" value="1"/>
</dbReference>
<feature type="domain" description="Methyltransferase" evidence="2">
    <location>
        <begin position="43"/>
        <end position="135"/>
    </location>
</feature>
<dbReference type="PANTHER" id="PTHR43861">
    <property type="entry name" value="TRANS-ACONITATE 2-METHYLTRANSFERASE-RELATED"/>
    <property type="match status" value="1"/>
</dbReference>
<organism evidence="3 4">
    <name type="scientific">Devosia soli</name>
    <dbReference type="NCBI Taxonomy" id="361041"/>
    <lineage>
        <taxon>Bacteria</taxon>
        <taxon>Pseudomonadati</taxon>
        <taxon>Pseudomonadota</taxon>
        <taxon>Alphaproteobacteria</taxon>
        <taxon>Hyphomicrobiales</taxon>
        <taxon>Devosiaceae</taxon>
        <taxon>Devosia</taxon>
    </lineage>
</organism>
<comment type="caution">
    <text evidence="3">The sequence shown here is derived from an EMBL/GenBank/DDBJ whole genome shotgun (WGS) entry which is preliminary data.</text>
</comment>
<dbReference type="Gene3D" id="3.40.50.150">
    <property type="entry name" value="Vaccinia Virus protein VP39"/>
    <property type="match status" value="1"/>
</dbReference>
<evidence type="ECO:0000313" key="4">
    <source>
        <dbReference type="Proteomes" id="UP000033514"/>
    </source>
</evidence>
<dbReference type="CDD" id="cd02440">
    <property type="entry name" value="AdoMet_MTases"/>
    <property type="match status" value="1"/>
</dbReference>
<dbReference type="EMBL" id="LAJG01000001">
    <property type="protein sequence ID" value="KKB82562.1"/>
    <property type="molecule type" value="Genomic_DNA"/>
</dbReference>
<dbReference type="InterPro" id="IPR029063">
    <property type="entry name" value="SAM-dependent_MTases_sf"/>
</dbReference>
<reference evidence="3 4" key="1">
    <citation type="submission" date="2015-03" db="EMBL/GenBank/DDBJ databases">
        <authorList>
            <person name="Hassan Y.I."/>
            <person name="Lepp D."/>
            <person name="Zhou T."/>
        </authorList>
    </citation>
    <scope>NUCLEOTIDE SEQUENCE [LARGE SCALE GENOMIC DNA]</scope>
    <source>
        <strain evidence="3 4">GH2-10</strain>
    </source>
</reference>
<evidence type="ECO:0000313" key="3">
    <source>
        <dbReference type="EMBL" id="KKB82562.1"/>
    </source>
</evidence>
<keyword evidence="1" id="KW-0808">Transferase</keyword>
<dbReference type="PATRIC" id="fig|361041.3.peg.61"/>
<evidence type="ECO:0000259" key="2">
    <source>
        <dbReference type="Pfam" id="PF13649"/>
    </source>
</evidence>